<gene>
    <name evidence="4" type="ORF">E6C55_05155</name>
</gene>
<evidence type="ECO:0000313" key="4">
    <source>
        <dbReference type="EMBL" id="THF83245.1"/>
    </source>
</evidence>
<dbReference type="AlphaFoldDB" id="A0A4S4C636"/>
<dbReference type="InterPro" id="IPR049164">
    <property type="entry name" value="Glyco_hydro_78_N"/>
</dbReference>
<dbReference type="Pfam" id="PF21104">
    <property type="entry name" value="Glyco_hydro_78_N"/>
    <property type="match status" value="1"/>
</dbReference>
<evidence type="ECO:0000259" key="3">
    <source>
        <dbReference type="Pfam" id="PF21104"/>
    </source>
</evidence>
<keyword evidence="5" id="KW-1185">Reference proteome</keyword>
<feature type="domain" description="Alpha-L-rhamnosidase six-hairpin glycosidase" evidence="2">
    <location>
        <begin position="189"/>
        <end position="545"/>
    </location>
</feature>
<keyword evidence="4" id="KW-0378">Hydrolase</keyword>
<dbReference type="RefSeq" id="WP_136368725.1">
    <property type="nucleotide sequence ID" value="NZ_SSOB01000005.1"/>
</dbReference>
<name>A0A4S4C636_9BACL</name>
<dbReference type="SUPFAM" id="SSF48208">
    <property type="entry name" value="Six-hairpin glycosidases"/>
    <property type="match status" value="1"/>
</dbReference>
<dbReference type="InterPro" id="IPR035396">
    <property type="entry name" value="Bac_rhamnosid6H"/>
</dbReference>
<dbReference type="InterPro" id="IPR008928">
    <property type="entry name" value="6-hairpin_glycosidase_sf"/>
</dbReference>
<dbReference type="GO" id="GO:0005975">
    <property type="term" value="P:carbohydrate metabolic process"/>
    <property type="evidence" value="ECO:0007669"/>
    <property type="project" value="InterPro"/>
</dbReference>
<reference evidence="4 5" key="1">
    <citation type="submission" date="2019-04" db="EMBL/GenBank/DDBJ databases">
        <title>Cohnella sp. nov. isolated from preserved vegetables.</title>
        <authorList>
            <person name="Lin S.-Y."/>
            <person name="Hung M.-H."/>
            <person name="Young C.-C."/>
        </authorList>
    </citation>
    <scope>NUCLEOTIDE SEQUENCE [LARGE SCALE GENOMIC DNA]</scope>
    <source>
        <strain evidence="4 5">CC-MHH1044</strain>
    </source>
</reference>
<evidence type="ECO:0000256" key="1">
    <source>
        <dbReference type="SAM" id="Coils"/>
    </source>
</evidence>
<comment type="caution">
    <text evidence="4">The sequence shown here is derived from an EMBL/GenBank/DDBJ whole genome shotgun (WGS) entry which is preliminary data.</text>
</comment>
<dbReference type="Gene3D" id="1.50.10.10">
    <property type="match status" value="1"/>
</dbReference>
<dbReference type="GO" id="GO:0016787">
    <property type="term" value="F:hydrolase activity"/>
    <property type="evidence" value="ECO:0007669"/>
    <property type="project" value="UniProtKB-KW"/>
</dbReference>
<proteinExistence type="predicted"/>
<organism evidence="4 5">
    <name type="scientific">Cohnella fermenti</name>
    <dbReference type="NCBI Taxonomy" id="2565925"/>
    <lineage>
        <taxon>Bacteria</taxon>
        <taxon>Bacillati</taxon>
        <taxon>Bacillota</taxon>
        <taxon>Bacilli</taxon>
        <taxon>Bacillales</taxon>
        <taxon>Paenibacillaceae</taxon>
        <taxon>Cohnella</taxon>
    </lineage>
</organism>
<feature type="domain" description="Glycosyl hydrolase family 78 alpha-rhamnosidase N-terminal" evidence="3">
    <location>
        <begin position="29"/>
        <end position="168"/>
    </location>
</feature>
<dbReference type="OrthoDB" id="9815108at2"/>
<protein>
    <submittedName>
        <fullName evidence="4">Sugar hydrolase</fullName>
    </submittedName>
</protein>
<evidence type="ECO:0000259" key="2">
    <source>
        <dbReference type="Pfam" id="PF17389"/>
    </source>
</evidence>
<dbReference type="PANTHER" id="PTHR34987:SF6">
    <property type="entry name" value="ALPHA-L-RHAMNOSIDASE SIX-HAIRPIN GLYCOSIDASE DOMAIN-CONTAINING PROTEIN"/>
    <property type="match status" value="1"/>
</dbReference>
<dbReference type="InterPro" id="IPR012341">
    <property type="entry name" value="6hp_glycosidase-like_sf"/>
</dbReference>
<dbReference type="Pfam" id="PF17389">
    <property type="entry name" value="Bac_rhamnosid6H"/>
    <property type="match status" value="1"/>
</dbReference>
<accession>A0A4S4C636</accession>
<dbReference type="PANTHER" id="PTHR34987">
    <property type="entry name" value="C, PUTATIVE (AFU_ORTHOLOGUE AFUA_3G02880)-RELATED"/>
    <property type="match status" value="1"/>
</dbReference>
<keyword evidence="1" id="KW-0175">Coiled coil</keyword>
<sequence>MRQQSFMDQAFVAKAERLTPTLRERRAEPVRIIEAEAERTALHGWKVRETGKAEALRTRALSKGDSFVVDFGDHQVGYLTFKLRSEEARADAPVRLKLIFGEMPVEIGESFDTYDGWLDRSWLQDEIVNLDVVPGTYTLPRRYSFRYLKVEVLTPARKFKVAFDELFVTSVSSADLAAVPALPDSVPEDLRELDRISVRTLQDCMQTVFEDGPKRDRRLWIGDLRLQALVNYETFRNMDLVKRCLYLFAGLRLPGGQVSACVYEKPEPSADDIYLYDYSLFFIAALHDYYEASGDRATLEELWPIALEQVHLSLERLDERGLVKDDPSWYCFTDWHDDLNKQASAQAVLIYGMKRAVAIADWLGGASGDRAGRETASAQERKEAQAQAEAEAEAEAYRKQADALRKQIDRVSAAALEHLRDPETGFFASGAGRQVSWASQVWMVLADVLPREENAALLDRLFADNPEVRPMTPYMFHHLVEALLAAGRREKALEQMRAYWGEMARDGADTFWEVYNPSDKNNSPYGSNLINSYCHAWSCTPAYLIRKHFR</sequence>
<feature type="coiled-coil region" evidence="1">
    <location>
        <begin position="387"/>
        <end position="414"/>
    </location>
</feature>
<dbReference type="EMBL" id="SSOB01000005">
    <property type="protein sequence ID" value="THF83245.1"/>
    <property type="molecule type" value="Genomic_DNA"/>
</dbReference>
<evidence type="ECO:0000313" key="5">
    <source>
        <dbReference type="Proteomes" id="UP000310636"/>
    </source>
</evidence>
<dbReference type="Proteomes" id="UP000310636">
    <property type="component" value="Unassembled WGS sequence"/>
</dbReference>